<feature type="signal peptide" evidence="1">
    <location>
        <begin position="1"/>
        <end position="18"/>
    </location>
</feature>
<evidence type="ECO:0000313" key="3">
    <source>
        <dbReference type="EMBL" id="CAF4016511.1"/>
    </source>
</evidence>
<proteinExistence type="predicted"/>
<organism evidence="2 4">
    <name type="scientific">Rotaria magnacalcarata</name>
    <dbReference type="NCBI Taxonomy" id="392030"/>
    <lineage>
        <taxon>Eukaryota</taxon>
        <taxon>Metazoa</taxon>
        <taxon>Spiralia</taxon>
        <taxon>Gnathifera</taxon>
        <taxon>Rotifera</taxon>
        <taxon>Eurotatoria</taxon>
        <taxon>Bdelloidea</taxon>
        <taxon>Philodinida</taxon>
        <taxon>Philodinidae</taxon>
        <taxon>Rotaria</taxon>
    </lineage>
</organism>
<evidence type="ECO:0000256" key="1">
    <source>
        <dbReference type="SAM" id="SignalP"/>
    </source>
</evidence>
<sequence length="132" mass="14346">MLKQIVLIFLFLSIAVNAKVTREDIDAVEKQLKAAVQVENRCTTSSDCTAVPTGSRACGGPNGYVVYAIKSSNARMIRLLATKTVDLERQYNLDNGVMSICSMIMPPTPVCDKTNKCSIDSTVSPFEPAILE</sequence>
<reference evidence="2" key="1">
    <citation type="submission" date="2021-02" db="EMBL/GenBank/DDBJ databases">
        <authorList>
            <person name="Nowell W R."/>
        </authorList>
    </citation>
    <scope>NUCLEOTIDE SEQUENCE</scope>
</reference>
<dbReference type="AlphaFoldDB" id="A0A814RRI9"/>
<comment type="caution">
    <text evidence="2">The sequence shown here is derived from an EMBL/GenBank/DDBJ whole genome shotgun (WGS) entry which is preliminary data.</text>
</comment>
<feature type="chain" id="PRO_5035602588" evidence="1">
    <location>
        <begin position="19"/>
        <end position="132"/>
    </location>
</feature>
<dbReference type="Proteomes" id="UP000681967">
    <property type="component" value="Unassembled WGS sequence"/>
</dbReference>
<dbReference type="EMBL" id="CAJNOV010003278">
    <property type="protein sequence ID" value="CAF1136994.1"/>
    <property type="molecule type" value="Genomic_DNA"/>
</dbReference>
<evidence type="ECO:0000313" key="2">
    <source>
        <dbReference type="EMBL" id="CAF1136994.1"/>
    </source>
</evidence>
<name>A0A814RRI9_9BILA</name>
<dbReference type="EMBL" id="CAJOBH010005194">
    <property type="protein sequence ID" value="CAF4016511.1"/>
    <property type="molecule type" value="Genomic_DNA"/>
</dbReference>
<evidence type="ECO:0000313" key="4">
    <source>
        <dbReference type="Proteomes" id="UP000663855"/>
    </source>
</evidence>
<dbReference type="Proteomes" id="UP000663855">
    <property type="component" value="Unassembled WGS sequence"/>
</dbReference>
<gene>
    <name evidence="3" type="ORF">BYL167_LOCUS14528</name>
    <name evidence="2" type="ORF">CJN711_LOCUS8852</name>
</gene>
<keyword evidence="1" id="KW-0732">Signal</keyword>
<accession>A0A814RRI9</accession>
<protein>
    <submittedName>
        <fullName evidence="2">Uncharacterized protein</fullName>
    </submittedName>
</protein>